<proteinExistence type="inferred from homology"/>
<protein>
    <recommendedName>
        <fullName evidence="1">YcgL domain-containing protein MBO_00700</fullName>
    </recommendedName>
</protein>
<dbReference type="PROSITE" id="PS51648">
    <property type="entry name" value="YCGL"/>
    <property type="match status" value="1"/>
</dbReference>
<dbReference type="eggNOG" id="COG3100">
    <property type="taxonomic scope" value="Bacteria"/>
</dbReference>
<dbReference type="Pfam" id="PF05166">
    <property type="entry name" value="YcgL"/>
    <property type="match status" value="1"/>
</dbReference>
<dbReference type="HAMAP" id="MF_01866">
    <property type="entry name" value="UPF0745"/>
    <property type="match status" value="1"/>
</dbReference>
<dbReference type="EMBL" id="AOMT01000005">
    <property type="protein sequence ID" value="KDN25678.1"/>
    <property type="molecule type" value="Genomic_DNA"/>
</dbReference>
<dbReference type="OrthoDB" id="7062382at2"/>
<keyword evidence="4" id="KW-1185">Reference proteome</keyword>
<evidence type="ECO:0000256" key="1">
    <source>
        <dbReference type="HAMAP-Rule" id="MF_01866"/>
    </source>
</evidence>
<dbReference type="AlphaFoldDB" id="A0A066UND3"/>
<evidence type="ECO:0000313" key="3">
    <source>
        <dbReference type="EMBL" id="KDN25678.1"/>
    </source>
</evidence>
<evidence type="ECO:0000313" key="4">
    <source>
        <dbReference type="Proteomes" id="UP000035860"/>
    </source>
</evidence>
<dbReference type="InterPro" id="IPR038068">
    <property type="entry name" value="YcgL-like_sf"/>
</dbReference>
<organism evidence="3 4">
    <name type="scientific">Moraxella bovoculi 237</name>
    <dbReference type="NCBI Taxonomy" id="743974"/>
    <lineage>
        <taxon>Bacteria</taxon>
        <taxon>Pseudomonadati</taxon>
        <taxon>Pseudomonadota</taxon>
        <taxon>Gammaproteobacteria</taxon>
        <taxon>Moraxellales</taxon>
        <taxon>Moraxellaceae</taxon>
        <taxon>Moraxella</taxon>
    </lineage>
</organism>
<name>A0A066UND3_9GAMM</name>
<dbReference type="InterPro" id="IPR027354">
    <property type="entry name" value="YcgL_dom"/>
</dbReference>
<accession>A0A066UND3</accession>
<evidence type="ECO:0000259" key="2">
    <source>
        <dbReference type="PROSITE" id="PS51648"/>
    </source>
</evidence>
<dbReference type="PANTHER" id="PTHR38109">
    <property type="entry name" value="PROTEIN YCGL"/>
    <property type="match status" value="1"/>
</dbReference>
<dbReference type="Gene3D" id="3.10.510.20">
    <property type="entry name" value="YcgL domain"/>
    <property type="match status" value="1"/>
</dbReference>
<reference evidence="3 4" key="1">
    <citation type="journal article" date="2014" name="Genome Announc.">
        <title>Draft Genome Sequence of Moraxella bovoculi Strain 237T (ATCC BAA-1259T) Isolated from a Calf with Infectious Bovine Keratoconjunctivitis.</title>
        <authorList>
            <person name="Calcutt M.J."/>
            <person name="Foecking M.F."/>
            <person name="Martin N.T."/>
            <person name="Mhlanga-Mutangadura T."/>
            <person name="Reilly T.J."/>
        </authorList>
    </citation>
    <scope>NUCLEOTIDE SEQUENCE [LARGE SCALE GENOMIC DNA]</scope>
    <source>
        <strain evidence="3 4">237</strain>
    </source>
</reference>
<dbReference type="SUPFAM" id="SSF160191">
    <property type="entry name" value="YcgL-like"/>
    <property type="match status" value="1"/>
</dbReference>
<dbReference type="RefSeq" id="WP_036362024.1">
    <property type="nucleotide sequence ID" value="NZ_AOMT01000005.1"/>
</dbReference>
<gene>
    <name evidence="3" type="ORF">MBO_00700</name>
</gene>
<feature type="domain" description="YcgL" evidence="2">
    <location>
        <begin position="1"/>
        <end position="94"/>
    </location>
</feature>
<sequence length="106" mass="12060">MHCDVYKFAKNEDWYVYIARPDYPNDTDEIKDWLGVLPADIRKKLGLGTFVMHLDLSARDKLARADINEVKAKLAQQGYYVQAPPADILAAQAMAKAKALQDKKYD</sequence>
<dbReference type="PANTHER" id="PTHR38109:SF1">
    <property type="entry name" value="PROTEIN YCGL"/>
    <property type="match status" value="1"/>
</dbReference>
<dbReference type="Proteomes" id="UP000035860">
    <property type="component" value="Unassembled WGS sequence"/>
</dbReference>
<comment type="caution">
    <text evidence="3">The sequence shown here is derived from an EMBL/GenBank/DDBJ whole genome shotgun (WGS) entry which is preliminary data.</text>
</comment>